<sequence>MNDSKKSGIGEDEVYTPKLWYFHLLDFLREQEIPRTSVSNLSGNEIEDELSDPKSPQPAEACM</sequence>
<dbReference type="EMBL" id="OE193100">
    <property type="protein sequence ID" value="CAD7579670.1"/>
    <property type="molecule type" value="Genomic_DNA"/>
</dbReference>
<protein>
    <submittedName>
        <fullName evidence="2">(California timema) hypothetical protein</fullName>
    </submittedName>
</protein>
<feature type="region of interest" description="Disordered" evidence="1">
    <location>
        <begin position="36"/>
        <end position="63"/>
    </location>
</feature>
<evidence type="ECO:0000313" key="2">
    <source>
        <dbReference type="EMBL" id="CAD7579670.1"/>
    </source>
</evidence>
<organism evidence="2">
    <name type="scientific">Timema californicum</name>
    <name type="common">California timema</name>
    <name type="synonym">Walking stick</name>
    <dbReference type="NCBI Taxonomy" id="61474"/>
    <lineage>
        <taxon>Eukaryota</taxon>
        <taxon>Metazoa</taxon>
        <taxon>Ecdysozoa</taxon>
        <taxon>Arthropoda</taxon>
        <taxon>Hexapoda</taxon>
        <taxon>Insecta</taxon>
        <taxon>Pterygota</taxon>
        <taxon>Neoptera</taxon>
        <taxon>Polyneoptera</taxon>
        <taxon>Phasmatodea</taxon>
        <taxon>Timematodea</taxon>
        <taxon>Timematoidea</taxon>
        <taxon>Timematidae</taxon>
        <taxon>Timema</taxon>
    </lineage>
</organism>
<gene>
    <name evidence="2" type="ORF">TCMB3V08_LOCUS12203</name>
</gene>
<accession>A0A7R9JJI0</accession>
<proteinExistence type="predicted"/>
<name>A0A7R9JJI0_TIMCA</name>
<dbReference type="AlphaFoldDB" id="A0A7R9JJI0"/>
<evidence type="ECO:0000256" key="1">
    <source>
        <dbReference type="SAM" id="MobiDB-lite"/>
    </source>
</evidence>
<reference evidence="2" key="1">
    <citation type="submission" date="2020-11" db="EMBL/GenBank/DDBJ databases">
        <authorList>
            <person name="Tran Van P."/>
        </authorList>
    </citation>
    <scope>NUCLEOTIDE SEQUENCE</scope>
</reference>